<dbReference type="GO" id="GO:0006310">
    <property type="term" value="P:DNA recombination"/>
    <property type="evidence" value="ECO:0007669"/>
    <property type="project" value="UniProtKB-KW"/>
</dbReference>
<evidence type="ECO:0000256" key="1">
    <source>
        <dbReference type="ARBA" id="ARBA00008857"/>
    </source>
</evidence>
<evidence type="ECO:0000256" key="3">
    <source>
        <dbReference type="ARBA" id="ARBA00023172"/>
    </source>
</evidence>
<dbReference type="InterPro" id="IPR002104">
    <property type="entry name" value="Integrase_catalytic"/>
</dbReference>
<dbReference type="GO" id="GO:0003677">
    <property type="term" value="F:DNA binding"/>
    <property type="evidence" value="ECO:0007669"/>
    <property type="project" value="InterPro"/>
</dbReference>
<feature type="domain" description="Tyr recombinase" evidence="5">
    <location>
        <begin position="240"/>
        <end position="409"/>
    </location>
</feature>
<comment type="similarity">
    <text evidence="1">Belongs to the 'phage' integrase family.</text>
</comment>
<dbReference type="Gene3D" id="1.10.443.10">
    <property type="entry name" value="Intergrase catalytic core"/>
    <property type="match status" value="1"/>
</dbReference>
<dbReference type="InterPro" id="IPR025166">
    <property type="entry name" value="Integrase_DNA_bind_dom"/>
</dbReference>
<dbReference type="InterPro" id="IPR050808">
    <property type="entry name" value="Phage_Integrase"/>
</dbReference>
<dbReference type="RefSeq" id="WP_319075613.1">
    <property type="nucleotide sequence ID" value="NZ_JAWWMZ010000010.1"/>
</dbReference>
<dbReference type="PANTHER" id="PTHR30629:SF6">
    <property type="entry name" value="PROPHAGE INTEGRASE INTA-RELATED"/>
    <property type="match status" value="1"/>
</dbReference>
<protein>
    <submittedName>
        <fullName evidence="6">Tyrosine-type recombinase/integrase</fullName>
    </submittedName>
</protein>
<dbReference type="Pfam" id="PF00589">
    <property type="entry name" value="Phage_integrase"/>
    <property type="match status" value="1"/>
</dbReference>
<dbReference type="SUPFAM" id="SSF56349">
    <property type="entry name" value="DNA breaking-rejoining enzymes"/>
    <property type="match status" value="1"/>
</dbReference>
<gene>
    <name evidence="6" type="ORF">SGN30_22590</name>
</gene>
<dbReference type="InterPro" id="IPR038488">
    <property type="entry name" value="Integrase_DNA-bd_sf"/>
</dbReference>
<name>A0AAJ2R6U7_DELAC</name>
<evidence type="ECO:0000313" key="6">
    <source>
        <dbReference type="EMBL" id="MDX4956212.1"/>
    </source>
</evidence>
<evidence type="ECO:0000256" key="4">
    <source>
        <dbReference type="SAM" id="MobiDB-lite"/>
    </source>
</evidence>
<reference evidence="6" key="1">
    <citation type="submission" date="2023-11" db="EMBL/GenBank/DDBJ databases">
        <title>Identification and selenium tolerance of Delftia acidovorans R3-25.</title>
        <authorList>
            <person name="Zhang S."/>
            <person name="Liu Y."/>
            <person name="Guo Y."/>
        </authorList>
    </citation>
    <scope>NUCLEOTIDE SEQUENCE</scope>
    <source>
        <strain evidence="6">R3-25</strain>
    </source>
</reference>
<dbReference type="InterPro" id="IPR013762">
    <property type="entry name" value="Integrase-like_cat_sf"/>
</dbReference>
<evidence type="ECO:0000256" key="2">
    <source>
        <dbReference type="ARBA" id="ARBA00022908"/>
    </source>
</evidence>
<proteinExistence type="inferred from homology"/>
<dbReference type="Gene3D" id="3.30.160.390">
    <property type="entry name" value="Integrase, DNA-binding domain"/>
    <property type="match status" value="1"/>
</dbReference>
<dbReference type="PROSITE" id="PS51898">
    <property type="entry name" value="TYR_RECOMBINASE"/>
    <property type="match status" value="1"/>
</dbReference>
<dbReference type="EMBL" id="JAWWMZ010000010">
    <property type="protein sequence ID" value="MDX4956212.1"/>
    <property type="molecule type" value="Genomic_DNA"/>
</dbReference>
<accession>A0AAJ2R6U7</accession>
<evidence type="ECO:0000259" key="5">
    <source>
        <dbReference type="PROSITE" id="PS51898"/>
    </source>
</evidence>
<sequence>MARPSKNQPVDLSTPVNITPGVIERLVCPEGKDQAFLRDALVPGLRVRVSAHGAKSFVFERKVGQKTVRKTLGDVRVLTVDEARAAARRAHGALDAGESLSAPATPPEPARNATVQEAWAAYLADRKSQWGERHYADHEKLARPGGKKATRGTRGRGETVPGILYPLMALPLTDLTPATIEAWAAEQAKTGPTQGRLGARMISAFINWCEDQPAYAGLAPRGAAVVKTKRVRETLGKARTKSDALLREQLASWFRAVLTMNNPAMSAYLQVLLLTGARPGEVRTIRWADIDWAWAGLSIRDKVEGDRIIPLTPYVRSLIDSLPRRSEWVFTSADGSCLYSPNHAHDRACQVAGVPAVTLHGLRRSFKSLTEWLEMPAGVVAQIMGHKPSATAEKHYTVRPLDLLRMHHEKIEAWVLAQAAVPFVAPKMGQRLQVV</sequence>
<organism evidence="6 7">
    <name type="scientific">Delftia acidovorans</name>
    <name type="common">Pseudomonas acidovorans</name>
    <name type="synonym">Comamonas acidovorans</name>
    <dbReference type="NCBI Taxonomy" id="80866"/>
    <lineage>
        <taxon>Bacteria</taxon>
        <taxon>Pseudomonadati</taxon>
        <taxon>Pseudomonadota</taxon>
        <taxon>Betaproteobacteria</taxon>
        <taxon>Burkholderiales</taxon>
        <taxon>Comamonadaceae</taxon>
        <taxon>Delftia</taxon>
    </lineage>
</organism>
<dbReference type="Proteomes" id="UP001287445">
    <property type="component" value="Unassembled WGS sequence"/>
</dbReference>
<dbReference type="InterPro" id="IPR011010">
    <property type="entry name" value="DNA_brk_join_enz"/>
</dbReference>
<dbReference type="CDD" id="cd00796">
    <property type="entry name" value="INT_Rci_Hp1_C"/>
    <property type="match status" value="1"/>
</dbReference>
<keyword evidence="2" id="KW-0229">DNA integration</keyword>
<feature type="region of interest" description="Disordered" evidence="4">
    <location>
        <begin position="90"/>
        <end position="110"/>
    </location>
</feature>
<dbReference type="AlphaFoldDB" id="A0AAJ2R6U7"/>
<evidence type="ECO:0000313" key="7">
    <source>
        <dbReference type="Proteomes" id="UP001287445"/>
    </source>
</evidence>
<keyword evidence="3" id="KW-0233">DNA recombination</keyword>
<dbReference type="Pfam" id="PF13356">
    <property type="entry name" value="Arm-DNA-bind_3"/>
    <property type="match status" value="1"/>
</dbReference>
<dbReference type="PANTHER" id="PTHR30629">
    <property type="entry name" value="PROPHAGE INTEGRASE"/>
    <property type="match status" value="1"/>
</dbReference>
<comment type="caution">
    <text evidence="6">The sequence shown here is derived from an EMBL/GenBank/DDBJ whole genome shotgun (WGS) entry which is preliminary data.</text>
</comment>
<dbReference type="GO" id="GO:0015074">
    <property type="term" value="P:DNA integration"/>
    <property type="evidence" value="ECO:0007669"/>
    <property type="project" value="UniProtKB-KW"/>
</dbReference>